<keyword evidence="3" id="KW-1185">Reference proteome</keyword>
<dbReference type="EMBL" id="JANPWB010000010">
    <property type="protein sequence ID" value="KAJ1136237.1"/>
    <property type="molecule type" value="Genomic_DNA"/>
</dbReference>
<name>A0AAV7Q9H9_PLEWA</name>
<evidence type="ECO:0000313" key="3">
    <source>
        <dbReference type="Proteomes" id="UP001066276"/>
    </source>
</evidence>
<dbReference type="AlphaFoldDB" id="A0AAV7Q9H9"/>
<reference evidence="2" key="1">
    <citation type="journal article" date="2022" name="bioRxiv">
        <title>Sequencing and chromosome-scale assembly of the giantPleurodeles waltlgenome.</title>
        <authorList>
            <person name="Brown T."/>
            <person name="Elewa A."/>
            <person name="Iarovenko S."/>
            <person name="Subramanian E."/>
            <person name="Araus A.J."/>
            <person name="Petzold A."/>
            <person name="Susuki M."/>
            <person name="Suzuki K.-i.T."/>
            <person name="Hayashi T."/>
            <person name="Toyoda A."/>
            <person name="Oliveira C."/>
            <person name="Osipova E."/>
            <person name="Leigh N.D."/>
            <person name="Simon A."/>
            <person name="Yun M.H."/>
        </authorList>
    </citation>
    <scope>NUCLEOTIDE SEQUENCE</scope>
    <source>
        <strain evidence="2">20211129_DDA</strain>
        <tissue evidence="2">Liver</tissue>
    </source>
</reference>
<sequence>MSDESKVQAALWLLREAGRLDILGKRGVGPIAPSMTCIQRGVGSRPGILCPAHGADEDYGESEGWGRGRGGSGVTTAKGHGGGLVARHLGLHSMARARRARLRARWSGSEPLNARGRVEGLDWGLMCDDW</sequence>
<accession>A0AAV7Q9H9</accession>
<evidence type="ECO:0000256" key="1">
    <source>
        <dbReference type="SAM" id="MobiDB-lite"/>
    </source>
</evidence>
<feature type="region of interest" description="Disordered" evidence="1">
    <location>
        <begin position="60"/>
        <end position="79"/>
    </location>
</feature>
<evidence type="ECO:0000313" key="2">
    <source>
        <dbReference type="EMBL" id="KAJ1136237.1"/>
    </source>
</evidence>
<dbReference type="Proteomes" id="UP001066276">
    <property type="component" value="Chromosome 6"/>
</dbReference>
<proteinExistence type="predicted"/>
<feature type="compositionally biased region" description="Gly residues" evidence="1">
    <location>
        <begin position="63"/>
        <end position="79"/>
    </location>
</feature>
<organism evidence="2 3">
    <name type="scientific">Pleurodeles waltl</name>
    <name type="common">Iberian ribbed newt</name>
    <dbReference type="NCBI Taxonomy" id="8319"/>
    <lineage>
        <taxon>Eukaryota</taxon>
        <taxon>Metazoa</taxon>
        <taxon>Chordata</taxon>
        <taxon>Craniata</taxon>
        <taxon>Vertebrata</taxon>
        <taxon>Euteleostomi</taxon>
        <taxon>Amphibia</taxon>
        <taxon>Batrachia</taxon>
        <taxon>Caudata</taxon>
        <taxon>Salamandroidea</taxon>
        <taxon>Salamandridae</taxon>
        <taxon>Pleurodelinae</taxon>
        <taxon>Pleurodeles</taxon>
    </lineage>
</organism>
<protein>
    <submittedName>
        <fullName evidence="2">Uncharacterized protein</fullName>
    </submittedName>
</protein>
<gene>
    <name evidence="2" type="ORF">NDU88_002654</name>
</gene>
<comment type="caution">
    <text evidence="2">The sequence shown here is derived from an EMBL/GenBank/DDBJ whole genome shotgun (WGS) entry which is preliminary data.</text>
</comment>